<evidence type="ECO:0000313" key="1">
    <source>
        <dbReference type="EMBL" id="SFE11327.1"/>
    </source>
</evidence>
<reference evidence="2" key="1">
    <citation type="submission" date="2016-10" db="EMBL/GenBank/DDBJ databases">
        <authorList>
            <person name="Varghese N."/>
            <person name="Submissions S."/>
        </authorList>
    </citation>
    <scope>NUCLEOTIDE SEQUENCE [LARGE SCALE GENOMIC DNA]</scope>
    <source>
        <strain evidence="2">JCM 2783</strain>
    </source>
</reference>
<sequence>MAYEYLLLELMESDSCLCEHRSEVLCIGLALGLDQDYHYDENFWRKLENFCAQTDLEVDESKH</sequence>
<evidence type="ECO:0000313" key="2">
    <source>
        <dbReference type="Proteomes" id="UP000243950"/>
    </source>
</evidence>
<proteinExistence type="predicted"/>
<organism evidence="1 2">
    <name type="scientific">Pseudomonas straminea</name>
    <dbReference type="NCBI Taxonomy" id="47882"/>
    <lineage>
        <taxon>Bacteria</taxon>
        <taxon>Pseudomonadati</taxon>
        <taxon>Pseudomonadota</taxon>
        <taxon>Gammaproteobacteria</taxon>
        <taxon>Pseudomonadales</taxon>
        <taxon>Pseudomonadaceae</taxon>
        <taxon>Phytopseudomonas</taxon>
    </lineage>
</organism>
<gene>
    <name evidence="1" type="ORF">SAMN05216372_1092</name>
</gene>
<keyword evidence="2" id="KW-1185">Reference proteome</keyword>
<dbReference type="Proteomes" id="UP000243950">
    <property type="component" value="Unassembled WGS sequence"/>
</dbReference>
<name>A0A1I1XVG0_PSEOC</name>
<dbReference type="EMBL" id="FOMO01000009">
    <property type="protein sequence ID" value="SFE11327.1"/>
    <property type="molecule type" value="Genomic_DNA"/>
</dbReference>
<protein>
    <submittedName>
        <fullName evidence="1">Uncharacterized protein</fullName>
    </submittedName>
</protein>
<accession>A0A1I1XVG0</accession>
<dbReference type="AlphaFoldDB" id="A0A1I1XVG0"/>